<proteinExistence type="predicted"/>
<name>A0AAW0I3A3_MYOGA</name>
<dbReference type="Proteomes" id="UP001488838">
    <property type="component" value="Unassembled WGS sequence"/>
</dbReference>
<accession>A0AAW0I3A3</accession>
<feature type="non-terminal residue" evidence="1">
    <location>
        <position position="1"/>
    </location>
</feature>
<sequence>DSPVLPLGEFSEPFVHFITQWTHLSFISPCAIAPILLDFFGVASGGQ</sequence>
<evidence type="ECO:0000313" key="1">
    <source>
        <dbReference type="EMBL" id="KAK7809030.1"/>
    </source>
</evidence>
<protein>
    <submittedName>
        <fullName evidence="1">Uncharacterized protein</fullName>
    </submittedName>
</protein>
<gene>
    <name evidence="1" type="ORF">U0070_001287</name>
</gene>
<comment type="caution">
    <text evidence="1">The sequence shown here is derived from an EMBL/GenBank/DDBJ whole genome shotgun (WGS) entry which is preliminary data.</text>
</comment>
<dbReference type="AlphaFoldDB" id="A0AAW0I3A3"/>
<organism evidence="1 2">
    <name type="scientific">Myodes glareolus</name>
    <name type="common">Bank vole</name>
    <name type="synonym">Clethrionomys glareolus</name>
    <dbReference type="NCBI Taxonomy" id="447135"/>
    <lineage>
        <taxon>Eukaryota</taxon>
        <taxon>Metazoa</taxon>
        <taxon>Chordata</taxon>
        <taxon>Craniata</taxon>
        <taxon>Vertebrata</taxon>
        <taxon>Euteleostomi</taxon>
        <taxon>Mammalia</taxon>
        <taxon>Eutheria</taxon>
        <taxon>Euarchontoglires</taxon>
        <taxon>Glires</taxon>
        <taxon>Rodentia</taxon>
        <taxon>Myomorpha</taxon>
        <taxon>Muroidea</taxon>
        <taxon>Cricetidae</taxon>
        <taxon>Arvicolinae</taxon>
        <taxon>Myodes</taxon>
    </lineage>
</organism>
<dbReference type="EMBL" id="JBBHLL010000224">
    <property type="protein sequence ID" value="KAK7809030.1"/>
    <property type="molecule type" value="Genomic_DNA"/>
</dbReference>
<evidence type="ECO:0000313" key="2">
    <source>
        <dbReference type="Proteomes" id="UP001488838"/>
    </source>
</evidence>
<keyword evidence="2" id="KW-1185">Reference proteome</keyword>
<reference evidence="1 2" key="1">
    <citation type="journal article" date="2023" name="bioRxiv">
        <title>Conserved and derived expression patterns and positive selection on dental genes reveal complex evolutionary context of ever-growing rodent molars.</title>
        <authorList>
            <person name="Calamari Z.T."/>
            <person name="Song A."/>
            <person name="Cohen E."/>
            <person name="Akter M."/>
            <person name="Roy R.D."/>
            <person name="Hallikas O."/>
            <person name="Christensen M.M."/>
            <person name="Li P."/>
            <person name="Marangoni P."/>
            <person name="Jernvall J."/>
            <person name="Klein O.D."/>
        </authorList>
    </citation>
    <scope>NUCLEOTIDE SEQUENCE [LARGE SCALE GENOMIC DNA]</scope>
    <source>
        <strain evidence="1">V071</strain>
    </source>
</reference>